<proteinExistence type="predicted"/>
<gene>
    <name evidence="1" type="ORF">GCM10008936_06840</name>
</gene>
<comment type="caution">
    <text evidence="1">The sequence shown here is derived from an EMBL/GenBank/DDBJ whole genome shotgun (WGS) entry which is preliminary data.</text>
</comment>
<sequence>MSSEATTNWEEVLNKLSSYKGTIKSFCKENNISAHQLYYRRKRAKKNDTPTFHAVSMKGKAVDTPIPSMPSKDSLPKTIEIEIGKAKISIPSYDQVTLTNIIKAIITSC</sequence>
<organism evidence="1 2">
    <name type="scientific">Alkalibacterium indicireducens</name>
    <dbReference type="NCBI Taxonomy" id="398758"/>
    <lineage>
        <taxon>Bacteria</taxon>
        <taxon>Bacillati</taxon>
        <taxon>Bacillota</taxon>
        <taxon>Bacilli</taxon>
        <taxon>Lactobacillales</taxon>
        <taxon>Carnobacteriaceae</taxon>
        <taxon>Alkalibacterium</taxon>
    </lineage>
</organism>
<evidence type="ECO:0008006" key="3">
    <source>
        <dbReference type="Google" id="ProtNLM"/>
    </source>
</evidence>
<keyword evidence="2" id="KW-1185">Reference proteome</keyword>
<evidence type="ECO:0000313" key="1">
    <source>
        <dbReference type="EMBL" id="GAA0479325.1"/>
    </source>
</evidence>
<accession>A0ABP3KGB8</accession>
<dbReference type="Proteomes" id="UP001410648">
    <property type="component" value="Unassembled WGS sequence"/>
</dbReference>
<dbReference type="NCBIfam" id="NF047593">
    <property type="entry name" value="IS66_ISAeme5_TnpA"/>
    <property type="match status" value="1"/>
</dbReference>
<reference evidence="2" key="1">
    <citation type="journal article" date="2019" name="Int. J. Syst. Evol. Microbiol.">
        <title>The Global Catalogue of Microorganisms (GCM) 10K type strain sequencing project: providing services to taxonomists for standard genome sequencing and annotation.</title>
        <authorList>
            <consortium name="The Broad Institute Genomics Platform"/>
            <consortium name="The Broad Institute Genome Sequencing Center for Infectious Disease"/>
            <person name="Wu L."/>
            <person name="Ma J."/>
        </authorList>
    </citation>
    <scope>NUCLEOTIDE SEQUENCE [LARGE SCALE GENOMIC DNA]</scope>
    <source>
        <strain evidence="2">JCM 14232</strain>
    </source>
</reference>
<evidence type="ECO:0000313" key="2">
    <source>
        <dbReference type="Proteomes" id="UP001410648"/>
    </source>
</evidence>
<dbReference type="EMBL" id="BAAADA010000052">
    <property type="protein sequence ID" value="GAA0479325.1"/>
    <property type="molecule type" value="Genomic_DNA"/>
</dbReference>
<protein>
    <recommendedName>
        <fullName evidence="3">Transposase</fullName>
    </recommendedName>
</protein>
<dbReference type="RefSeq" id="WP_346024167.1">
    <property type="nucleotide sequence ID" value="NZ_BAAADA010000052.1"/>
</dbReference>
<name>A0ABP3KGB8_9LACT</name>